<accession>A0AAV1RAQ9</accession>
<sequence length="83" mass="9074">MDVLASVDKEKLGCGLCVLFRGGLGSCGPNVDNEGLVRCELCGGFGVRLGSYWLSRENYDIGCMEDYVLGCVVVDFPWLMEED</sequence>
<proteinExistence type="predicted"/>
<evidence type="ECO:0000313" key="2">
    <source>
        <dbReference type="Proteomes" id="UP001314170"/>
    </source>
</evidence>
<reference evidence="1 2" key="1">
    <citation type="submission" date="2024-01" db="EMBL/GenBank/DDBJ databases">
        <authorList>
            <person name="Waweru B."/>
        </authorList>
    </citation>
    <scope>NUCLEOTIDE SEQUENCE [LARGE SCALE GENOMIC DNA]</scope>
</reference>
<dbReference type="EMBL" id="CAWUPB010000913">
    <property type="protein sequence ID" value="CAK7332121.1"/>
    <property type="molecule type" value="Genomic_DNA"/>
</dbReference>
<evidence type="ECO:0000313" key="1">
    <source>
        <dbReference type="EMBL" id="CAK7332121.1"/>
    </source>
</evidence>
<dbReference type="AlphaFoldDB" id="A0AAV1RAQ9"/>
<keyword evidence="2" id="KW-1185">Reference proteome</keyword>
<name>A0AAV1RAQ9_9ROSI</name>
<gene>
    <name evidence="1" type="ORF">DCAF_LOCUS8818</name>
</gene>
<protein>
    <submittedName>
        <fullName evidence="1">Uncharacterized protein</fullName>
    </submittedName>
</protein>
<comment type="caution">
    <text evidence="1">The sequence shown here is derived from an EMBL/GenBank/DDBJ whole genome shotgun (WGS) entry which is preliminary data.</text>
</comment>
<dbReference type="Proteomes" id="UP001314170">
    <property type="component" value="Unassembled WGS sequence"/>
</dbReference>
<organism evidence="1 2">
    <name type="scientific">Dovyalis caffra</name>
    <dbReference type="NCBI Taxonomy" id="77055"/>
    <lineage>
        <taxon>Eukaryota</taxon>
        <taxon>Viridiplantae</taxon>
        <taxon>Streptophyta</taxon>
        <taxon>Embryophyta</taxon>
        <taxon>Tracheophyta</taxon>
        <taxon>Spermatophyta</taxon>
        <taxon>Magnoliopsida</taxon>
        <taxon>eudicotyledons</taxon>
        <taxon>Gunneridae</taxon>
        <taxon>Pentapetalae</taxon>
        <taxon>rosids</taxon>
        <taxon>fabids</taxon>
        <taxon>Malpighiales</taxon>
        <taxon>Salicaceae</taxon>
        <taxon>Flacourtieae</taxon>
        <taxon>Dovyalis</taxon>
    </lineage>
</organism>